<gene>
    <name evidence="3" type="ORF">Slati_0445200</name>
</gene>
<dbReference type="Pfam" id="PF07727">
    <property type="entry name" value="RVT_2"/>
    <property type="match status" value="1"/>
</dbReference>
<reference evidence="3" key="1">
    <citation type="submission" date="2020-06" db="EMBL/GenBank/DDBJ databases">
        <authorList>
            <person name="Li T."/>
            <person name="Hu X."/>
            <person name="Zhang T."/>
            <person name="Song X."/>
            <person name="Zhang H."/>
            <person name="Dai N."/>
            <person name="Sheng W."/>
            <person name="Hou X."/>
            <person name="Wei L."/>
        </authorList>
    </citation>
    <scope>NUCLEOTIDE SEQUENCE</scope>
    <source>
        <strain evidence="3">KEN1</strain>
        <tissue evidence="3">Leaf</tissue>
    </source>
</reference>
<dbReference type="AlphaFoldDB" id="A0AAW2XX06"/>
<dbReference type="SUPFAM" id="SSF56672">
    <property type="entry name" value="DNA/RNA polymerases"/>
    <property type="match status" value="1"/>
</dbReference>
<evidence type="ECO:0000256" key="1">
    <source>
        <dbReference type="SAM" id="MobiDB-lite"/>
    </source>
</evidence>
<dbReference type="InterPro" id="IPR043502">
    <property type="entry name" value="DNA/RNA_pol_sf"/>
</dbReference>
<organism evidence="3">
    <name type="scientific">Sesamum latifolium</name>
    <dbReference type="NCBI Taxonomy" id="2727402"/>
    <lineage>
        <taxon>Eukaryota</taxon>
        <taxon>Viridiplantae</taxon>
        <taxon>Streptophyta</taxon>
        <taxon>Embryophyta</taxon>
        <taxon>Tracheophyta</taxon>
        <taxon>Spermatophyta</taxon>
        <taxon>Magnoliopsida</taxon>
        <taxon>eudicotyledons</taxon>
        <taxon>Gunneridae</taxon>
        <taxon>Pentapetalae</taxon>
        <taxon>asterids</taxon>
        <taxon>lamiids</taxon>
        <taxon>Lamiales</taxon>
        <taxon>Pedaliaceae</taxon>
        <taxon>Sesamum</taxon>
    </lineage>
</organism>
<dbReference type="EMBL" id="JACGWN010000002">
    <property type="protein sequence ID" value="KAL0458180.1"/>
    <property type="molecule type" value="Genomic_DNA"/>
</dbReference>
<accession>A0AAW2XX06</accession>
<feature type="region of interest" description="Disordered" evidence="1">
    <location>
        <begin position="1"/>
        <end position="23"/>
    </location>
</feature>
<reference evidence="3" key="2">
    <citation type="journal article" date="2024" name="Plant">
        <title>Genomic evolution and insights into agronomic trait innovations of Sesamum species.</title>
        <authorList>
            <person name="Miao H."/>
            <person name="Wang L."/>
            <person name="Qu L."/>
            <person name="Liu H."/>
            <person name="Sun Y."/>
            <person name="Le M."/>
            <person name="Wang Q."/>
            <person name="Wei S."/>
            <person name="Zheng Y."/>
            <person name="Lin W."/>
            <person name="Duan Y."/>
            <person name="Cao H."/>
            <person name="Xiong S."/>
            <person name="Wang X."/>
            <person name="Wei L."/>
            <person name="Li C."/>
            <person name="Ma Q."/>
            <person name="Ju M."/>
            <person name="Zhao R."/>
            <person name="Li G."/>
            <person name="Mu C."/>
            <person name="Tian Q."/>
            <person name="Mei H."/>
            <person name="Zhang T."/>
            <person name="Gao T."/>
            <person name="Zhang H."/>
        </authorList>
    </citation>
    <scope>NUCLEOTIDE SEQUENCE</scope>
    <source>
        <strain evidence="3">KEN1</strain>
    </source>
</reference>
<comment type="caution">
    <text evidence="3">The sequence shown here is derived from an EMBL/GenBank/DDBJ whole genome shotgun (WGS) entry which is preliminary data.</text>
</comment>
<evidence type="ECO:0000259" key="2">
    <source>
        <dbReference type="Pfam" id="PF07727"/>
    </source>
</evidence>
<name>A0AAW2XX06_9LAMI</name>
<evidence type="ECO:0000313" key="3">
    <source>
        <dbReference type="EMBL" id="KAL0458180.1"/>
    </source>
</evidence>
<proteinExistence type="predicted"/>
<feature type="compositionally biased region" description="Low complexity" evidence="1">
    <location>
        <begin position="9"/>
        <end position="21"/>
    </location>
</feature>
<sequence length="136" mass="14524">MLVDSSGFPPAAAPRTPSATSDNDLPIALRKASSVEDGNGQRDICSHFARDMGACGGGEATYCCKLKKATYGLKQSPRAWFDKFNLIIGEFGFLRFQADHSVFVQTKGSGTVVLTVYVDDILITGSDVVGIEEAKT</sequence>
<protein>
    <submittedName>
        <fullName evidence="3">Retrovirus-related Pol polyprotein from transposon RE1</fullName>
    </submittedName>
</protein>
<feature type="domain" description="Reverse transcriptase Ty1/copia-type" evidence="2">
    <location>
        <begin position="53"/>
        <end position="135"/>
    </location>
</feature>
<dbReference type="InterPro" id="IPR013103">
    <property type="entry name" value="RVT_2"/>
</dbReference>